<evidence type="ECO:0000313" key="2">
    <source>
        <dbReference type="Proteomes" id="UP000231371"/>
    </source>
</evidence>
<dbReference type="Proteomes" id="UP000231371">
    <property type="component" value="Unassembled WGS sequence"/>
</dbReference>
<accession>A0A2H0KGY8</accession>
<gene>
    <name evidence="1" type="ORF">COV89_03580</name>
</gene>
<dbReference type="Pfam" id="PF14337">
    <property type="entry name" value="Abi_alpha"/>
    <property type="match status" value="1"/>
</dbReference>
<reference evidence="1 2" key="1">
    <citation type="submission" date="2017-09" db="EMBL/GenBank/DDBJ databases">
        <title>Depth-based differentiation of microbial function through sediment-hosted aquifers and enrichment of novel symbionts in the deep terrestrial subsurface.</title>
        <authorList>
            <person name="Probst A.J."/>
            <person name="Ladd B."/>
            <person name="Jarett J.K."/>
            <person name="Geller-Mcgrath D.E."/>
            <person name="Sieber C.M."/>
            <person name="Emerson J.B."/>
            <person name="Anantharaman K."/>
            <person name="Thomas B.C."/>
            <person name="Malmstrom R."/>
            <person name="Stieglmeier M."/>
            <person name="Klingl A."/>
            <person name="Woyke T."/>
            <person name="Ryan C.M."/>
            <person name="Banfield J.F."/>
        </authorList>
    </citation>
    <scope>NUCLEOTIDE SEQUENCE [LARGE SCALE GENOMIC DNA]</scope>
    <source>
        <strain evidence="1">CG11_big_fil_rev_8_21_14_0_20_40_12</strain>
    </source>
</reference>
<proteinExistence type="predicted"/>
<sequence>MNDDKSIELAKEAIKQSFETVKEFVGKLVNPALEEGGGIIQDTIKFWRFKNQINIILKAKKFLEEKSIEPTKVLPKILVSILENGSLEEDVTIQDKWAALLANAADPNKRYSVKPSFAEILKELSPLEVVLLDKIFDEVNQNENPNKVEIFFDKEKICQNFQIDKDQFDIIADNLFRLNLCQPPASFGGVKIGEYPVQLRTYKIIGFTQLGYEFVKACRFEK</sequence>
<dbReference type="EMBL" id="PCVI01000057">
    <property type="protein sequence ID" value="PIQ69853.1"/>
    <property type="molecule type" value="Genomic_DNA"/>
</dbReference>
<dbReference type="AlphaFoldDB" id="A0A2H0KGY8"/>
<evidence type="ECO:0008006" key="3">
    <source>
        <dbReference type="Google" id="ProtNLM"/>
    </source>
</evidence>
<comment type="caution">
    <text evidence="1">The sequence shown here is derived from an EMBL/GenBank/DDBJ whole genome shotgun (WGS) entry which is preliminary data.</text>
</comment>
<dbReference type="InterPro" id="IPR025506">
    <property type="entry name" value="Abi_alpha"/>
</dbReference>
<organism evidence="1 2">
    <name type="scientific">Candidatus Shapirobacteria bacterium CG11_big_fil_rev_8_21_14_0_20_40_12</name>
    <dbReference type="NCBI Taxonomy" id="1974889"/>
    <lineage>
        <taxon>Bacteria</taxon>
        <taxon>Candidatus Shapironibacteriota</taxon>
    </lineage>
</organism>
<protein>
    <recommendedName>
        <fullName evidence="3">DUF4393 domain-containing protein</fullName>
    </recommendedName>
</protein>
<name>A0A2H0KGY8_9BACT</name>
<evidence type="ECO:0000313" key="1">
    <source>
        <dbReference type="EMBL" id="PIQ69853.1"/>
    </source>
</evidence>